<dbReference type="eggNOG" id="arCOG00869">
    <property type="taxonomic scope" value="Archaea"/>
</dbReference>
<dbReference type="Pfam" id="PF01991">
    <property type="entry name" value="vATP-synt_E"/>
    <property type="match status" value="1"/>
</dbReference>
<evidence type="ECO:0000256" key="1">
    <source>
        <dbReference type="ARBA" id="ARBA00005901"/>
    </source>
</evidence>
<dbReference type="GO" id="GO:0046961">
    <property type="term" value="F:proton-transporting ATPase activity, rotational mechanism"/>
    <property type="evidence" value="ECO:0007669"/>
    <property type="project" value="InterPro"/>
</dbReference>
<protein>
    <submittedName>
        <fullName evidence="8">A-type ATP synthase subunit E</fullName>
    </submittedName>
</protein>
<evidence type="ECO:0000313" key="8">
    <source>
        <dbReference type="EMBL" id="BAI62359.1"/>
    </source>
</evidence>
<reference evidence="8 9" key="2">
    <citation type="journal article" date="2008" name="Int. J. Syst. Evol. Microbiol.">
        <title>Methanocella paludicola gen. nov., sp. nov., a methane-producing archaeon, the first isolate of the lineage 'Rice Cluster I', and proposal of the new archaeal order Methanocellales ord. nov.</title>
        <authorList>
            <person name="Sakai S."/>
            <person name="Imachi H."/>
            <person name="Hanada S."/>
            <person name="Ohashi A."/>
            <person name="Harada H."/>
            <person name="Kamagata Y."/>
        </authorList>
    </citation>
    <scope>NUCLEOTIDE SEQUENCE [LARGE SCALE GENOMIC DNA]</scope>
    <source>
        <strain evidence="9">DSM 17711 / JCM 13418 / NBRC 101707 / SANAE</strain>
    </source>
</reference>
<evidence type="ECO:0000256" key="2">
    <source>
        <dbReference type="ARBA" id="ARBA00022448"/>
    </source>
</evidence>
<keyword evidence="5" id="KW-0406">Ion transport</keyword>
<evidence type="ECO:0000256" key="6">
    <source>
        <dbReference type="ARBA" id="ARBA00023136"/>
    </source>
</evidence>
<reference evidence="8 9" key="1">
    <citation type="journal article" date="2007" name="Appl. Environ. Microbiol.">
        <title>Isolation of key methanogens for global methane emission from rice paddy fields: a novel isolate affiliated with the clone cluster rice cluster I.</title>
        <authorList>
            <person name="Sakai S."/>
            <person name="Imachi H."/>
            <person name="Sekiguchi Y."/>
            <person name="Ohashi A."/>
            <person name="Harada H."/>
            <person name="Kamagata Y."/>
        </authorList>
    </citation>
    <scope>NUCLEOTIDE SEQUENCE [LARGE SCALE GENOMIC DNA]</scope>
    <source>
        <strain evidence="9">DSM 17711 / JCM 13418 / NBRC 101707 / SANAE</strain>
    </source>
</reference>
<keyword evidence="4" id="KW-0375">Hydrogen ion transport</keyword>
<evidence type="ECO:0000256" key="7">
    <source>
        <dbReference type="ARBA" id="ARBA00023310"/>
    </source>
</evidence>
<dbReference type="InterPro" id="IPR038495">
    <property type="entry name" value="ATPase_E_C"/>
</dbReference>
<dbReference type="EMBL" id="AP011532">
    <property type="protein sequence ID" value="BAI62359.1"/>
    <property type="molecule type" value="Genomic_DNA"/>
</dbReference>
<dbReference type="InterPro" id="IPR002842">
    <property type="entry name" value="ATPase_V1_Esu"/>
</dbReference>
<dbReference type="RefSeq" id="WP_012901033.1">
    <property type="nucleotide sequence ID" value="NC_013665.1"/>
</dbReference>
<dbReference type="AlphaFoldDB" id="D1Z0Y7"/>
<dbReference type="Gene3D" id="3.30.2320.30">
    <property type="entry name" value="ATP synthase, E subunit, C-terminal"/>
    <property type="match status" value="1"/>
</dbReference>
<name>D1Z0Y7_METPS</name>
<sequence>MEYENLMTSMEASADEKIAELTDKATAAAQKVREEAHEKADEIVRAHLDSAVIAMEAENNRALYEARAAAKKEAAGVRHEYYSRAFEEAEKRLETFRQNGGYESFFRKALAESVEALGEKEPVLHVDARDEELCRRSMALLGIDCAVSTGLACAGGLNASTPDEKVVVFNTLEARLRSARERLKLDVFSVLYG</sequence>
<keyword evidence="7" id="KW-0066">ATP synthesis</keyword>
<dbReference type="STRING" id="304371.MCP_2287"/>
<dbReference type="InParanoid" id="D1Z0Y7"/>
<accession>D1Z0Y7</accession>
<keyword evidence="3" id="KW-1003">Cell membrane</keyword>
<dbReference type="GeneID" id="8682752"/>
<dbReference type="Proteomes" id="UP000001882">
    <property type="component" value="Chromosome"/>
</dbReference>
<keyword evidence="9" id="KW-1185">Reference proteome</keyword>
<keyword evidence="6" id="KW-0472">Membrane</keyword>
<dbReference type="GO" id="GO:0006754">
    <property type="term" value="P:ATP biosynthetic process"/>
    <property type="evidence" value="ECO:0007669"/>
    <property type="project" value="UniProtKB-KW"/>
</dbReference>
<evidence type="ECO:0000313" key="9">
    <source>
        <dbReference type="Proteomes" id="UP000001882"/>
    </source>
</evidence>
<proteinExistence type="inferred from homology"/>
<dbReference type="Gene3D" id="1.20.5.620">
    <property type="entry name" value="F1F0 ATP synthase subunit B, membrane domain"/>
    <property type="match status" value="1"/>
</dbReference>
<evidence type="ECO:0000256" key="5">
    <source>
        <dbReference type="ARBA" id="ARBA00023065"/>
    </source>
</evidence>
<keyword evidence="2" id="KW-0813">Transport</keyword>
<gene>
    <name evidence="8" type="primary">atpE-2</name>
    <name evidence="8" type="ordered locus">MCP_2287</name>
</gene>
<dbReference type="GO" id="GO:0033178">
    <property type="term" value="C:proton-transporting two-sector ATPase complex, catalytic domain"/>
    <property type="evidence" value="ECO:0007669"/>
    <property type="project" value="InterPro"/>
</dbReference>
<evidence type="ECO:0000256" key="4">
    <source>
        <dbReference type="ARBA" id="ARBA00022781"/>
    </source>
</evidence>
<evidence type="ECO:0000256" key="3">
    <source>
        <dbReference type="ARBA" id="ARBA00022475"/>
    </source>
</evidence>
<dbReference type="OrthoDB" id="117354at2157"/>
<reference evidence="9" key="3">
    <citation type="journal article" date="2011" name="PLoS ONE">
        <title>Genome sequence of a mesophilic hydrogenotrophic methanogen Methanocella paludicola, the first cultivated representative of the order Methanocellales.</title>
        <authorList>
            <person name="Sakai S."/>
            <person name="Takaki Y."/>
            <person name="Shimamura S."/>
            <person name="Sekine M."/>
            <person name="Tajima T."/>
            <person name="Kosugi H."/>
            <person name="Ichikawa N."/>
            <person name="Tasumi E."/>
            <person name="Hiraki A.T."/>
            <person name="Shimizu A."/>
            <person name="Kato Y."/>
            <person name="Nishiko R."/>
            <person name="Mori K."/>
            <person name="Fujita N."/>
            <person name="Imachi H."/>
            <person name="Takai K."/>
        </authorList>
    </citation>
    <scope>NUCLEOTIDE SEQUENCE [LARGE SCALE GENOMIC DNA]</scope>
    <source>
        <strain evidence="9">DSM 17711 / JCM 13418 / NBRC 101707 / SANAE</strain>
    </source>
</reference>
<dbReference type="SUPFAM" id="SSF160527">
    <property type="entry name" value="V-type ATPase subunit E-like"/>
    <property type="match status" value="1"/>
</dbReference>
<dbReference type="KEGG" id="mpd:MCP_2287"/>
<organism evidence="8 9">
    <name type="scientific">Methanocella paludicola (strain DSM 17711 / JCM 13418 / NBRC 101707 / SANAE)</name>
    <dbReference type="NCBI Taxonomy" id="304371"/>
    <lineage>
        <taxon>Archaea</taxon>
        <taxon>Methanobacteriati</taxon>
        <taxon>Methanobacteriota</taxon>
        <taxon>Stenosarchaea group</taxon>
        <taxon>Methanomicrobia</taxon>
        <taxon>Methanocellales</taxon>
        <taxon>Methanocellaceae</taxon>
        <taxon>Methanocella</taxon>
    </lineage>
</organism>
<comment type="similarity">
    <text evidence="1">Belongs to the V-ATPase E subunit family.</text>
</comment>